<evidence type="ECO:0000313" key="2">
    <source>
        <dbReference type="Proteomes" id="UP000805193"/>
    </source>
</evidence>
<comment type="caution">
    <text evidence="1">The sequence shown here is derived from an EMBL/GenBank/DDBJ whole genome shotgun (WGS) entry which is preliminary data.</text>
</comment>
<organism evidence="1 2">
    <name type="scientific">Ixodes persulcatus</name>
    <name type="common">Taiga tick</name>
    <dbReference type="NCBI Taxonomy" id="34615"/>
    <lineage>
        <taxon>Eukaryota</taxon>
        <taxon>Metazoa</taxon>
        <taxon>Ecdysozoa</taxon>
        <taxon>Arthropoda</taxon>
        <taxon>Chelicerata</taxon>
        <taxon>Arachnida</taxon>
        <taxon>Acari</taxon>
        <taxon>Parasitiformes</taxon>
        <taxon>Ixodida</taxon>
        <taxon>Ixodoidea</taxon>
        <taxon>Ixodidae</taxon>
        <taxon>Ixodinae</taxon>
        <taxon>Ixodes</taxon>
    </lineage>
</organism>
<reference evidence="1 2" key="1">
    <citation type="journal article" date="2020" name="Cell">
        <title>Large-Scale Comparative Analyses of Tick Genomes Elucidate Their Genetic Diversity and Vector Capacities.</title>
        <authorList>
            <consortium name="Tick Genome and Microbiome Consortium (TIGMIC)"/>
            <person name="Jia N."/>
            <person name="Wang J."/>
            <person name="Shi W."/>
            <person name="Du L."/>
            <person name="Sun Y."/>
            <person name="Zhan W."/>
            <person name="Jiang J.F."/>
            <person name="Wang Q."/>
            <person name="Zhang B."/>
            <person name="Ji P."/>
            <person name="Bell-Sakyi L."/>
            <person name="Cui X.M."/>
            <person name="Yuan T.T."/>
            <person name="Jiang B.G."/>
            <person name="Yang W.F."/>
            <person name="Lam T.T."/>
            <person name="Chang Q.C."/>
            <person name="Ding S.J."/>
            <person name="Wang X.J."/>
            <person name="Zhu J.G."/>
            <person name="Ruan X.D."/>
            <person name="Zhao L."/>
            <person name="Wei J.T."/>
            <person name="Ye R.Z."/>
            <person name="Que T.C."/>
            <person name="Du C.H."/>
            <person name="Zhou Y.H."/>
            <person name="Cheng J.X."/>
            <person name="Dai P.F."/>
            <person name="Guo W.B."/>
            <person name="Han X.H."/>
            <person name="Huang E.J."/>
            <person name="Li L.F."/>
            <person name="Wei W."/>
            <person name="Gao Y.C."/>
            <person name="Liu J.Z."/>
            <person name="Shao H.Z."/>
            <person name="Wang X."/>
            <person name="Wang C.C."/>
            <person name="Yang T.C."/>
            <person name="Huo Q.B."/>
            <person name="Li W."/>
            <person name="Chen H.Y."/>
            <person name="Chen S.E."/>
            <person name="Zhou L.G."/>
            <person name="Ni X.B."/>
            <person name="Tian J.H."/>
            <person name="Sheng Y."/>
            <person name="Liu T."/>
            <person name="Pan Y.S."/>
            <person name="Xia L.Y."/>
            <person name="Li J."/>
            <person name="Zhao F."/>
            <person name="Cao W.C."/>
        </authorList>
    </citation>
    <scope>NUCLEOTIDE SEQUENCE [LARGE SCALE GENOMIC DNA]</scope>
    <source>
        <strain evidence="1">Iper-2018</strain>
    </source>
</reference>
<name>A0AC60PBZ0_IXOPE</name>
<proteinExistence type="predicted"/>
<dbReference type="Proteomes" id="UP000805193">
    <property type="component" value="Unassembled WGS sequence"/>
</dbReference>
<keyword evidence="2" id="KW-1185">Reference proteome</keyword>
<evidence type="ECO:0000313" key="1">
    <source>
        <dbReference type="EMBL" id="KAG0417211.1"/>
    </source>
</evidence>
<sequence length="232" mass="26103">MYAYVRYADKQTSVLPVSLIQRFTPKHIEDFDPKKTKLAFWQDLDGGDGGYYDCRVVMLGEAYVIYMKEKNKNIQDSEIKTQGQVTNWDEILEAHNKDVRKNPAFEGGELHVPAGASADEIFPELDRAARLESSAGQLGHGRVVELDLFGHQVQNYRILGALWFGSSHPDMSLFMSKFVEEATSLDSLTWEHNSVNLLSKDDIEDGLLNAASQSDSIPDAVQTVAYCFEKTF</sequence>
<accession>A0AC60PBZ0</accession>
<dbReference type="EMBL" id="JABSTQ010010870">
    <property type="protein sequence ID" value="KAG0417211.1"/>
    <property type="molecule type" value="Genomic_DNA"/>
</dbReference>
<gene>
    <name evidence="1" type="ORF">HPB47_005794</name>
</gene>
<protein>
    <submittedName>
        <fullName evidence="1">Uncharacterized protein</fullName>
    </submittedName>
</protein>